<dbReference type="EMBL" id="KX098584">
    <property type="protein sequence ID" value="ARV85764.1"/>
    <property type="molecule type" value="Genomic_DNA"/>
</dbReference>
<dbReference type="SMART" id="SM00826">
    <property type="entry name" value="PKS_DH"/>
    <property type="match status" value="1"/>
</dbReference>
<dbReference type="GO" id="GO:0033068">
    <property type="term" value="P:macrolide biosynthetic process"/>
    <property type="evidence" value="ECO:0007669"/>
    <property type="project" value="UniProtKB-ARBA"/>
</dbReference>
<dbReference type="Gene3D" id="3.10.129.110">
    <property type="entry name" value="Polyketide synthase dehydratase"/>
    <property type="match status" value="1"/>
</dbReference>
<accession>A0A1Z1G730</accession>
<evidence type="ECO:0000256" key="1">
    <source>
        <dbReference type="ARBA" id="ARBA00004792"/>
    </source>
</evidence>
<organism evidence="13">
    <name type="scientific">Candidatus Streptomyces philanthi bv. triangulum</name>
    <dbReference type="NCBI Taxonomy" id="371632"/>
    <lineage>
        <taxon>Bacteria</taxon>
        <taxon>Bacillati</taxon>
        <taxon>Actinomycetota</taxon>
        <taxon>Actinomycetes</taxon>
        <taxon>Kitasatosporales</taxon>
        <taxon>Streptomycetaceae</taxon>
        <taxon>Streptomyces</taxon>
    </lineage>
</organism>
<evidence type="ECO:0000256" key="9">
    <source>
        <dbReference type="SAM" id="MobiDB-lite"/>
    </source>
</evidence>
<dbReference type="InterPro" id="IPR009081">
    <property type="entry name" value="PP-bd_ACP"/>
</dbReference>
<dbReference type="SMART" id="SM00825">
    <property type="entry name" value="PKS_KS"/>
    <property type="match status" value="1"/>
</dbReference>
<feature type="active site" description="Proton acceptor; for dehydratase activity" evidence="8">
    <location>
        <position position="1024"/>
    </location>
</feature>
<dbReference type="GO" id="GO:0004312">
    <property type="term" value="F:fatty acid synthase activity"/>
    <property type="evidence" value="ECO:0007669"/>
    <property type="project" value="TreeGrafter"/>
</dbReference>
<dbReference type="Pfam" id="PF00550">
    <property type="entry name" value="PP-binding"/>
    <property type="match status" value="1"/>
</dbReference>
<dbReference type="InterPro" id="IPR055123">
    <property type="entry name" value="SpnB-like_Rossmann"/>
</dbReference>
<dbReference type="GO" id="GO:0006633">
    <property type="term" value="P:fatty acid biosynthetic process"/>
    <property type="evidence" value="ECO:0007669"/>
    <property type="project" value="InterPro"/>
</dbReference>
<dbReference type="SUPFAM" id="SSF52151">
    <property type="entry name" value="FabD/lysophospholipase-like"/>
    <property type="match status" value="1"/>
</dbReference>
<dbReference type="SMART" id="SM00827">
    <property type="entry name" value="PKS_AT"/>
    <property type="match status" value="1"/>
</dbReference>
<feature type="region of interest" description="N-terminal hotdog fold" evidence="8">
    <location>
        <begin position="992"/>
        <end position="1116"/>
    </location>
</feature>
<keyword evidence="5" id="KW-0045">Antibiotic biosynthesis</keyword>
<evidence type="ECO:0000256" key="2">
    <source>
        <dbReference type="ARBA" id="ARBA00022450"/>
    </source>
</evidence>
<feature type="region of interest" description="C-terminal hotdog fold" evidence="8">
    <location>
        <begin position="1134"/>
        <end position="1270"/>
    </location>
</feature>
<feature type="region of interest" description="Disordered" evidence="9">
    <location>
        <begin position="468"/>
        <end position="512"/>
    </location>
</feature>
<evidence type="ECO:0000256" key="6">
    <source>
        <dbReference type="ARBA" id="ARBA00023268"/>
    </source>
</evidence>
<dbReference type="SUPFAM" id="SSF47336">
    <property type="entry name" value="ACP-like"/>
    <property type="match status" value="1"/>
</dbReference>
<dbReference type="PANTHER" id="PTHR43775:SF51">
    <property type="entry name" value="INACTIVE PHENOLPHTHIOCEROL SYNTHESIS POLYKETIDE SYNTHASE TYPE I PKS1-RELATED"/>
    <property type="match status" value="1"/>
</dbReference>
<name>A0A1Z1G730_9ACTN</name>
<proteinExistence type="predicted"/>
<dbReference type="SUPFAM" id="SSF53901">
    <property type="entry name" value="Thiolase-like"/>
    <property type="match status" value="1"/>
</dbReference>
<protein>
    <submittedName>
        <fullName evidence="13">PieA5 type I PKS</fullName>
    </submittedName>
</protein>
<dbReference type="PROSITE" id="PS52004">
    <property type="entry name" value="KS3_2"/>
    <property type="match status" value="1"/>
</dbReference>
<feature type="compositionally biased region" description="Low complexity" evidence="9">
    <location>
        <begin position="481"/>
        <end position="498"/>
    </location>
</feature>
<dbReference type="InterPro" id="IPR036736">
    <property type="entry name" value="ACP-like_sf"/>
</dbReference>
<feature type="domain" description="Carrier" evidence="10">
    <location>
        <begin position="1765"/>
        <end position="1840"/>
    </location>
</feature>
<reference evidence="13" key="1">
    <citation type="submission" date="2016-04" db="EMBL/GenBank/DDBJ databases">
        <title>Evolutionary stability of antibiotic protection in a defensive symbiosis.</title>
        <authorList>
            <person name="Engl T."/>
            <person name="Kroiss J."/>
            <person name="Kai M."/>
            <person name="Nechitaylo T."/>
            <person name="Svatos A."/>
            <person name="Kaltenpoth M."/>
        </authorList>
    </citation>
    <scope>NUCLEOTIDE SEQUENCE</scope>
    <source>
        <strain evidence="13">23Af2</strain>
    </source>
</reference>
<evidence type="ECO:0000256" key="4">
    <source>
        <dbReference type="ARBA" id="ARBA00022679"/>
    </source>
</evidence>
<dbReference type="Gene3D" id="3.40.47.10">
    <property type="match status" value="1"/>
</dbReference>
<dbReference type="InterPro" id="IPR016039">
    <property type="entry name" value="Thiolase-like"/>
</dbReference>
<dbReference type="InterPro" id="IPR006162">
    <property type="entry name" value="Ppantetheine_attach_site"/>
</dbReference>
<keyword evidence="3" id="KW-0597">Phosphoprotein</keyword>
<evidence type="ECO:0000259" key="11">
    <source>
        <dbReference type="PROSITE" id="PS52004"/>
    </source>
</evidence>
<dbReference type="Pfam" id="PF14765">
    <property type="entry name" value="PS-DH"/>
    <property type="match status" value="1"/>
</dbReference>
<evidence type="ECO:0000256" key="5">
    <source>
        <dbReference type="ARBA" id="ARBA00023194"/>
    </source>
</evidence>
<comment type="pathway">
    <text evidence="1">Antibiotic biosynthesis.</text>
</comment>
<keyword evidence="6" id="KW-0511">Multifunctional enzyme</keyword>
<evidence type="ECO:0000256" key="8">
    <source>
        <dbReference type="PROSITE-ProRule" id="PRU01363"/>
    </source>
</evidence>
<dbReference type="SMART" id="SM00823">
    <property type="entry name" value="PKS_PP"/>
    <property type="match status" value="1"/>
</dbReference>
<evidence type="ECO:0000259" key="12">
    <source>
        <dbReference type="PROSITE" id="PS52019"/>
    </source>
</evidence>
<dbReference type="FunFam" id="1.10.1200.10:FF:000007">
    <property type="entry name" value="Probable polyketide synthase pks17"/>
    <property type="match status" value="1"/>
</dbReference>
<evidence type="ECO:0000313" key="13">
    <source>
        <dbReference type="EMBL" id="ARV85764.1"/>
    </source>
</evidence>
<feature type="domain" description="Ketosynthase family 3 (KS3)" evidence="11">
    <location>
        <begin position="39"/>
        <end position="465"/>
    </location>
</feature>
<dbReference type="InterPro" id="IPR014031">
    <property type="entry name" value="Ketoacyl_synth_C"/>
</dbReference>
<dbReference type="InterPro" id="IPR032821">
    <property type="entry name" value="PKS_assoc"/>
</dbReference>
<keyword evidence="4" id="KW-0808">Transferase</keyword>
<dbReference type="PROSITE" id="PS00012">
    <property type="entry name" value="PHOSPHOPANTETHEINE"/>
    <property type="match status" value="1"/>
</dbReference>
<dbReference type="InterPro" id="IPR014043">
    <property type="entry name" value="Acyl_transferase_dom"/>
</dbReference>
<dbReference type="InterPro" id="IPR057326">
    <property type="entry name" value="KR_dom"/>
</dbReference>
<dbReference type="CDD" id="cd08956">
    <property type="entry name" value="KR_3_FAS_SDR_x"/>
    <property type="match status" value="1"/>
</dbReference>
<dbReference type="Gene3D" id="3.40.366.10">
    <property type="entry name" value="Malonyl-Coenzyme A Acyl Carrier Protein, domain 2"/>
    <property type="match status" value="1"/>
</dbReference>
<dbReference type="Gene3D" id="3.30.70.3290">
    <property type="match status" value="1"/>
</dbReference>
<dbReference type="Pfam" id="PF21089">
    <property type="entry name" value="PKS_DH_N"/>
    <property type="match status" value="1"/>
</dbReference>
<dbReference type="InterPro" id="IPR016036">
    <property type="entry name" value="Malonyl_transacylase_ACP-bd"/>
</dbReference>
<dbReference type="GO" id="GO:0031177">
    <property type="term" value="F:phosphopantetheine binding"/>
    <property type="evidence" value="ECO:0007669"/>
    <property type="project" value="InterPro"/>
</dbReference>
<dbReference type="InterPro" id="IPR049552">
    <property type="entry name" value="PKS_DH_N"/>
</dbReference>
<feature type="active site" description="Proton donor; for dehydratase activity" evidence="8">
    <location>
        <position position="1195"/>
    </location>
</feature>
<dbReference type="InterPro" id="IPR036291">
    <property type="entry name" value="NAD(P)-bd_dom_sf"/>
</dbReference>
<dbReference type="InterPro" id="IPR050091">
    <property type="entry name" value="PKS_NRPS_Biosynth_Enz"/>
</dbReference>
<dbReference type="SUPFAM" id="SSF55048">
    <property type="entry name" value="Probable ACP-binding domain of malonyl-CoA ACP transacylase"/>
    <property type="match status" value="1"/>
</dbReference>
<keyword evidence="7" id="KW-0012">Acyltransferase</keyword>
<dbReference type="InterPro" id="IPR001227">
    <property type="entry name" value="Ac_transferase_dom_sf"/>
</dbReference>
<dbReference type="Pfam" id="PF08659">
    <property type="entry name" value="KR"/>
    <property type="match status" value="1"/>
</dbReference>
<feature type="region of interest" description="Disordered" evidence="9">
    <location>
        <begin position="1083"/>
        <end position="1103"/>
    </location>
</feature>
<dbReference type="Pfam" id="PF00109">
    <property type="entry name" value="ketoacyl-synt"/>
    <property type="match status" value="1"/>
</dbReference>
<dbReference type="InterPro" id="IPR014030">
    <property type="entry name" value="Ketoacyl_synth_N"/>
</dbReference>
<dbReference type="GO" id="GO:0004315">
    <property type="term" value="F:3-oxoacyl-[acyl-carrier-protein] synthase activity"/>
    <property type="evidence" value="ECO:0007669"/>
    <property type="project" value="InterPro"/>
</dbReference>
<dbReference type="SUPFAM" id="SSF51735">
    <property type="entry name" value="NAD(P)-binding Rossmann-fold domains"/>
    <property type="match status" value="2"/>
</dbReference>
<dbReference type="InterPro" id="IPR020841">
    <property type="entry name" value="PKS_Beta-ketoAc_synthase_dom"/>
</dbReference>
<dbReference type="Pfam" id="PF22953">
    <property type="entry name" value="SpnB_Rossmann"/>
    <property type="match status" value="1"/>
</dbReference>
<dbReference type="SMART" id="SM00822">
    <property type="entry name" value="PKS_KR"/>
    <property type="match status" value="1"/>
</dbReference>
<dbReference type="PROSITE" id="PS52019">
    <property type="entry name" value="PKS_MFAS_DH"/>
    <property type="match status" value="1"/>
</dbReference>
<dbReference type="Pfam" id="PF00698">
    <property type="entry name" value="Acyl_transf_1"/>
    <property type="match status" value="1"/>
</dbReference>
<dbReference type="InterPro" id="IPR020806">
    <property type="entry name" value="PKS_PP-bd"/>
</dbReference>
<evidence type="ECO:0000256" key="7">
    <source>
        <dbReference type="ARBA" id="ARBA00023315"/>
    </source>
</evidence>
<dbReference type="FunFam" id="3.40.47.10:FF:000019">
    <property type="entry name" value="Polyketide synthase type I"/>
    <property type="match status" value="1"/>
</dbReference>
<evidence type="ECO:0000259" key="10">
    <source>
        <dbReference type="PROSITE" id="PS50075"/>
    </source>
</evidence>
<dbReference type="InterPro" id="IPR020807">
    <property type="entry name" value="PKS_DH"/>
</dbReference>
<feature type="domain" description="PKS/mFAS DH" evidence="12">
    <location>
        <begin position="992"/>
        <end position="1270"/>
    </location>
</feature>
<feature type="compositionally biased region" description="Gly residues" evidence="9">
    <location>
        <begin position="502"/>
        <end position="512"/>
    </location>
</feature>
<dbReference type="InterPro" id="IPR016035">
    <property type="entry name" value="Acyl_Trfase/lysoPLipase"/>
</dbReference>
<dbReference type="Gene3D" id="3.40.50.720">
    <property type="entry name" value="NAD(P)-binding Rossmann-like Domain"/>
    <property type="match status" value="1"/>
</dbReference>
<dbReference type="SMART" id="SM01294">
    <property type="entry name" value="PKS_PP_betabranch"/>
    <property type="match status" value="1"/>
</dbReference>
<dbReference type="Pfam" id="PF02801">
    <property type="entry name" value="Ketoacyl-synt_C"/>
    <property type="match status" value="1"/>
</dbReference>
<keyword evidence="2" id="KW-0596">Phosphopantetheine</keyword>
<evidence type="ECO:0000256" key="3">
    <source>
        <dbReference type="ARBA" id="ARBA00022553"/>
    </source>
</evidence>
<dbReference type="PANTHER" id="PTHR43775">
    <property type="entry name" value="FATTY ACID SYNTHASE"/>
    <property type="match status" value="1"/>
</dbReference>
<dbReference type="PROSITE" id="PS50075">
    <property type="entry name" value="CARRIER"/>
    <property type="match status" value="1"/>
</dbReference>
<dbReference type="InterPro" id="IPR018201">
    <property type="entry name" value="Ketoacyl_synth_AS"/>
</dbReference>
<dbReference type="InterPro" id="IPR049551">
    <property type="entry name" value="PKS_DH_C"/>
</dbReference>
<dbReference type="Gene3D" id="1.10.1200.10">
    <property type="entry name" value="ACP-like"/>
    <property type="match status" value="1"/>
</dbReference>
<dbReference type="CDD" id="cd00833">
    <property type="entry name" value="PKS"/>
    <property type="match status" value="1"/>
</dbReference>
<gene>
    <name evidence="13" type="primary">pieA5</name>
    <name evidence="13" type="ORF">CSP_7463</name>
</gene>
<dbReference type="InterPro" id="IPR013968">
    <property type="entry name" value="PKS_KR"/>
</dbReference>
<dbReference type="InterPro" id="IPR049900">
    <property type="entry name" value="PKS_mFAS_DH"/>
</dbReference>
<dbReference type="Pfam" id="PF16197">
    <property type="entry name" value="KAsynt_C_assoc"/>
    <property type="match status" value="1"/>
</dbReference>
<dbReference type="InterPro" id="IPR042104">
    <property type="entry name" value="PKS_dehydratase_sf"/>
</dbReference>
<dbReference type="PROSITE" id="PS00606">
    <property type="entry name" value="KS3_1"/>
    <property type="match status" value="1"/>
</dbReference>
<sequence>MTAAQTPASHDRVLAALRHSVKENKRLEQRNHQLTEARHEPIAIVDMACRFPGGVTSPEDFWQLLSEGRDAVTEFPAERGWDTEGLYDPDPDRPGHSYVRHGAFLRDAERFDAAFFGISPREALAMDPQQRLLLETAWEVFERAGIDPTSVRGARIGVFVGVSPLGYGAGSQASSEGTEGYLLTGTTVSVASGRLAYAFGLEGPALTVDTACSSSLVALHLAARALRAGECTAALVGGAAVMAAPHMFVEFSRQRGLAPDGRCKAFASAADGTSWGEGVGLLLVMRLSEARRAGHRVLAVLRGSAVNQDGASNGLTAPSGPAQQRVIRQALADARLAPDEVDAVEAHGTGTRLGDPIEAHALLATYGQDRPADRPLWLGSVKSNIGHTQLAAGVAGVIKTVLAMRHGVLPPTLHVDAPAERVDWSRGAVELLTEARPWPAADRPRRAAVSSFGISGTNAHVILEAADPADAGTGGPPASRPAVAATAVGPDGDAGADAPPDEGGGTAAGGEVTGAERPVAATVWSLSAASPEALRAQAMRVREAVTTRPDWEPSAVAWALATTRADLAQRAVVVGAGRTELLAGLDALAGGATAAHTVVGQAAQGGGLAFLFTGQGSQRPGAGRKLYQLFPVFAEALDRNCALLTERTGLPLRATLLAEEGSAGFPEHARLLRGTDWAQCALFALEVALFRLLESWGVRPDFLLGHSVGELAAAHVAGVFSLEDAVTAVAARGRLMRDLPPGGSMVAVEATEEEVATLLAGGDGTAEIAAVNGPTSVVVSGDEDGVGRVAAALRDRGRRTRELSVSHAFHSPRVDGMLGAFRTVMSRLPTHEPTLPLVSNVTGLPVTGEQIRSADYWVRHARTTVRFDAGVRYLAAQGVRTFLELGPDGVLCAAARDGALDALDASADEVAAVPLLRGGQPESTTVLTALATLHVRGCGVDWRACLGDVAGGPDPTARVDLPTYPFQGERYWLPPRPAAAEAADLGLEAAGHPLLAAALTPADGDGLLLTGRLSIRSHPWLADHVVLDTVVVPGTAFLELALHAGRLTRCPGVDELDQESPLILPTDGAVRVQLRVGTPEEDGRRPLAVYSRPDGDDTEPWTRHASGLLTSATEADPAATDSPGLDGAWPPPGAVPVDIADFYRTVALDGFAYGPSFQGLRAVWHVGDDVYGEVELPEPYRAEALQYGVHPALLDAALHAGLVGGTGEQVLLPFAWNGVRRSRTGAARLRVRLSPAGQDAMSLLVTDEFGAPVVTVAALRARPVSLAQLRAAGRTPTGDALFRVEWADAGPGTVDAAGTHEAEWALVGPYDPLADSAPEAASGPLDRYPDLTALAEAVAGGRPVPAVVFLACPPVVPGAAVPEAVRETLVWAGSTLTAWAAAPRFATSRLVVLTHGAVAAGRDDDVPNLAQAPLWGLGRAAQAEHPGRFVLLDLGAGADVRSALRRAAEFDEPQLAARPAGLRTPRLVRARPTAVDPTRAAVRLGDRAGTVLVTGGTGALGSLLARHLVAEHGVRDLLLLTRRGPQAPEAERLTAELAAVGARVTVASCDVSRRQALADVVAGIPAERPLTAVVHAAGVVDDGALEALTAKRFDTVLRPKADAAWHLHELTRGMALDAFVLFSSAAATLGGAGQGNYTAANSFLDALAQHRAAHGLPARSVAWGPWERVGMAGELDEAAQRRMRRAGVLPLAPHDGLALFDAALAGDDHTLLAVRLNLAALRGTADAVPPLLHALTGTPTTPDAASAAARWRGRLAGLAPDEREGALLDLVRDAVATVLGHADPTAVHGERAFNELGFDSLTAVELRNRIATSTGLRLPATLVFDHPTSRALARYLDGALPRDDAPATGVPILAELDRLEATVATLGPDHPDQPRIATRLRAVLARWEDRPVAGVADTDSGLADDAADDEVFDFITNELGIS</sequence>